<evidence type="ECO:0000256" key="1">
    <source>
        <dbReference type="ARBA" id="ARBA00001947"/>
    </source>
</evidence>
<dbReference type="SUPFAM" id="SSF53213">
    <property type="entry name" value="LigB-like"/>
    <property type="match status" value="1"/>
</dbReference>
<dbReference type="PANTHER" id="PTHR30096">
    <property type="entry name" value="4,5-DOPA DIOXYGENASE EXTRADIOL-LIKE PROTEIN"/>
    <property type="match status" value="1"/>
</dbReference>
<proteinExistence type="inferred from homology"/>
<keyword evidence="4" id="KW-0862">Zinc</keyword>
<protein>
    <submittedName>
        <fullName evidence="7">Class III extradiol ring-cleavage dioxygenase</fullName>
    </submittedName>
</protein>
<dbReference type="RefSeq" id="WP_267152286.1">
    <property type="nucleotide sequence ID" value="NZ_JAPMLT010000008.1"/>
</dbReference>
<dbReference type="PIRSF" id="PIRSF006157">
    <property type="entry name" value="Doxgns_DODA"/>
    <property type="match status" value="1"/>
</dbReference>
<dbReference type="InterPro" id="IPR004183">
    <property type="entry name" value="Xdiol_dOase_suB"/>
</dbReference>
<evidence type="ECO:0000256" key="5">
    <source>
        <dbReference type="ARBA" id="ARBA00023002"/>
    </source>
</evidence>
<keyword evidence="8" id="KW-1185">Reference proteome</keyword>
<feature type="domain" description="Extradiol ring-cleavage dioxygenase class III enzyme subunit B" evidence="6">
    <location>
        <begin position="22"/>
        <end position="242"/>
    </location>
</feature>
<organism evidence="7 8">
    <name type="scientific">Tumebacillus lacus</name>
    <dbReference type="NCBI Taxonomy" id="2995335"/>
    <lineage>
        <taxon>Bacteria</taxon>
        <taxon>Bacillati</taxon>
        <taxon>Bacillota</taxon>
        <taxon>Bacilli</taxon>
        <taxon>Bacillales</taxon>
        <taxon>Alicyclobacillaceae</taxon>
        <taxon>Tumebacillus</taxon>
    </lineage>
</organism>
<gene>
    <name evidence="7" type="ORF">OS242_13895</name>
</gene>
<comment type="cofactor">
    <cofactor evidence="1">
        <name>Zn(2+)</name>
        <dbReference type="ChEBI" id="CHEBI:29105"/>
    </cofactor>
</comment>
<dbReference type="CDD" id="cd07363">
    <property type="entry name" value="45_DOPA_Dioxygenase"/>
    <property type="match status" value="1"/>
</dbReference>
<keyword evidence="5" id="KW-0560">Oxidoreductase</keyword>
<evidence type="ECO:0000256" key="2">
    <source>
        <dbReference type="ARBA" id="ARBA00007581"/>
    </source>
</evidence>
<evidence type="ECO:0000313" key="8">
    <source>
        <dbReference type="Proteomes" id="UP001208017"/>
    </source>
</evidence>
<sequence length="258" mass="29227">MLPSLFIAHGAPTLAIESNDYTTFLAELADHYPKPKAIVIFSAHFETPVQAVGRVEAYETIHDFYGFPEEMYRLRYPAKGDLALADRVKALLDDQQIPTQLNEQRGLDHGAWVILRLLYPAADVPVISMSVNPFLTPEEQYRIGKALSALRREDILIIGSGGTVHNLRQINWNASQPDAWAVAFDDWLIDRLQKWDTAELFDYETKAPHARQAVPRNEHFVPLFYAMGAADDSPSAQLLYRSYQFGSLSLTCWQFGKE</sequence>
<dbReference type="GO" id="GO:0051213">
    <property type="term" value="F:dioxygenase activity"/>
    <property type="evidence" value="ECO:0007669"/>
    <property type="project" value="UniProtKB-KW"/>
</dbReference>
<dbReference type="Gene3D" id="3.40.830.10">
    <property type="entry name" value="LigB-like"/>
    <property type="match status" value="1"/>
</dbReference>
<evidence type="ECO:0000256" key="3">
    <source>
        <dbReference type="ARBA" id="ARBA00022723"/>
    </source>
</evidence>
<dbReference type="Proteomes" id="UP001208017">
    <property type="component" value="Unassembled WGS sequence"/>
</dbReference>
<evidence type="ECO:0000256" key="4">
    <source>
        <dbReference type="ARBA" id="ARBA00022833"/>
    </source>
</evidence>
<evidence type="ECO:0000313" key="7">
    <source>
        <dbReference type="EMBL" id="MCX7571038.1"/>
    </source>
</evidence>
<dbReference type="InterPro" id="IPR014436">
    <property type="entry name" value="Extradiol_dOase_DODA"/>
</dbReference>
<keyword evidence="3" id="KW-0479">Metal-binding</keyword>
<dbReference type="EMBL" id="JAPMLT010000008">
    <property type="protein sequence ID" value="MCX7571038.1"/>
    <property type="molecule type" value="Genomic_DNA"/>
</dbReference>
<evidence type="ECO:0000259" key="6">
    <source>
        <dbReference type="Pfam" id="PF02900"/>
    </source>
</evidence>
<name>A0ABT3X286_9BACL</name>
<keyword evidence="7" id="KW-0223">Dioxygenase</keyword>
<dbReference type="Pfam" id="PF02900">
    <property type="entry name" value="LigB"/>
    <property type="match status" value="1"/>
</dbReference>
<comment type="similarity">
    <text evidence="2">Belongs to the DODA-type extradiol aromatic ring-opening dioxygenase family.</text>
</comment>
<reference evidence="7 8" key="1">
    <citation type="submission" date="2022-11" db="EMBL/GenBank/DDBJ databases">
        <title>Study of microbial diversity in lake waters.</title>
        <authorList>
            <person name="Zhang J."/>
        </authorList>
    </citation>
    <scope>NUCLEOTIDE SEQUENCE [LARGE SCALE GENOMIC DNA]</scope>
    <source>
        <strain evidence="7 8">DT12</strain>
    </source>
</reference>
<comment type="caution">
    <text evidence="7">The sequence shown here is derived from an EMBL/GenBank/DDBJ whole genome shotgun (WGS) entry which is preliminary data.</text>
</comment>
<dbReference type="PANTHER" id="PTHR30096:SF0">
    <property type="entry name" value="4,5-DOPA DIOXYGENASE EXTRADIOL-LIKE PROTEIN"/>
    <property type="match status" value="1"/>
</dbReference>
<accession>A0ABT3X286</accession>